<reference evidence="2 3" key="1">
    <citation type="submission" date="2017-07" db="EMBL/GenBank/DDBJ databases">
        <title>Sandarakinorhabdus cyanobacteriorum sp. nov., a novel bacterium isolated from cyanobacterial aggregates in a eutrophic lake.</title>
        <authorList>
            <person name="Cai H."/>
        </authorList>
    </citation>
    <scope>NUCLEOTIDE SEQUENCE [LARGE SCALE GENOMIC DNA]</scope>
    <source>
        <strain evidence="2 3">TH057</strain>
    </source>
</reference>
<proteinExistence type="predicted"/>
<dbReference type="RefSeq" id="WP_094472659.1">
    <property type="nucleotide sequence ID" value="NZ_NOXT01000073.1"/>
</dbReference>
<organism evidence="2 3">
    <name type="scientific">Sandarakinorhabdus cyanobacteriorum</name>
    <dbReference type="NCBI Taxonomy" id="1981098"/>
    <lineage>
        <taxon>Bacteria</taxon>
        <taxon>Pseudomonadati</taxon>
        <taxon>Pseudomonadota</taxon>
        <taxon>Alphaproteobacteria</taxon>
        <taxon>Sphingomonadales</taxon>
        <taxon>Sphingosinicellaceae</taxon>
        <taxon>Sandarakinorhabdus</taxon>
    </lineage>
</organism>
<feature type="compositionally biased region" description="Basic and acidic residues" evidence="1">
    <location>
        <begin position="977"/>
        <end position="988"/>
    </location>
</feature>
<feature type="compositionally biased region" description="Basic and acidic residues" evidence="1">
    <location>
        <begin position="871"/>
        <end position="886"/>
    </location>
</feature>
<evidence type="ECO:0000256" key="1">
    <source>
        <dbReference type="SAM" id="MobiDB-lite"/>
    </source>
</evidence>
<keyword evidence="3" id="KW-1185">Reference proteome</keyword>
<dbReference type="Proteomes" id="UP000216991">
    <property type="component" value="Unassembled WGS sequence"/>
</dbReference>
<sequence length="1052" mass="115630">MSSNRYIFGGRIRSDDQIRRAVAQARGKASAAGRKRAELDEQIEAGNMRRRSTRNAARDDADARAEEANAKAVAAGIRRSLAAQRRAEIGEGTSVRISRIGTERPMPGFDHHTPVSLPAGSDFAGWAKPSVDLDGKANLVMKLWAHGSNASGNAFASKCRYVIDPDALAGEREEVIFSNMIGPNGPQPGSPDFDGAVVACARALEEFETTVGRTVGGEPRAQVFKHVAIALPAGLSREGRAAVALELLSRLEKAKLPYVAAIQRPSGGRGAKDDRNFHLQLVVSCRPLLHASASSWEFGLLKDLQTLGPDGLRQWRHEIVDAFNATLGKEGLDPCFTASTRAERGLPSRHQAAAPADEAERGKAAAAALELIPRIAASLRGLEIAIVQVRRLAMTGVADRLRASAARMTVSLLAGQPVNAWRSAQVRDLHAADRLRVASGNAGRACLARLKGLGAMRSSMQGLHADDRLSTATARFVEAQAKALTQSTAARVQLLRAADHQRALKGLDALGTLRLTVQMDTRRLYRRLTHLADLRTALVDQRIEPRLGRQLERLNMAQQDANVRRLDIGIRLRHLFARSQQLLELAAQDRLVSTARRHIGDGRIRFADALSRQRALELAAAKATITRTAKTIAIEARRALVKYRRAQRALVDADANGLRLRMQQTALVEAEAAKARLMAARNHQDALDRAMAGGRFDRALWDLREGALQRLVHSDSLASDLSRLGAAERLAKADVDYHHQQDAAGRQMEAARVGLRDASDRLAALLDLRTMQRLAAHAARLQTAGDRRATELHDRMAAVQMAKSRLAALAERPMDDVPAATPADRHQPAPTPRSPSILARFRTLFAGPKPAKAQDNGKADAQAEDAAGGVRSDHEERRRIQKEKEAAEQRLAEAERRMAEETATRNAYWREEFLRILDRNYLLHMHEARDLDNRLIYDDPGDRKFIEQTLSRDDLSREDRDAFLLAFTLAKQDYYRRAAKPQRDHADAESGVSIDRPRNDLRTTSDRITPDREAHGQASSPALPTEPSPEPEATKDLPASVQKVRPEKDRGR</sequence>
<feature type="region of interest" description="Disordered" evidence="1">
    <location>
        <begin position="977"/>
        <end position="1052"/>
    </location>
</feature>
<evidence type="ECO:0000313" key="3">
    <source>
        <dbReference type="Proteomes" id="UP000216991"/>
    </source>
</evidence>
<comment type="caution">
    <text evidence="2">The sequence shown here is derived from an EMBL/GenBank/DDBJ whole genome shotgun (WGS) entry which is preliminary data.</text>
</comment>
<dbReference type="OrthoDB" id="1826980at2"/>
<feature type="region of interest" description="Disordered" evidence="1">
    <location>
        <begin position="848"/>
        <end position="886"/>
    </location>
</feature>
<dbReference type="Gene3D" id="3.30.930.30">
    <property type="match status" value="1"/>
</dbReference>
<accession>A0A255YXI8</accession>
<dbReference type="EMBL" id="NOXT01000073">
    <property type="protein sequence ID" value="OYQ33936.1"/>
    <property type="molecule type" value="Genomic_DNA"/>
</dbReference>
<protein>
    <recommendedName>
        <fullName evidence="4">MobA/MobL protein domain-containing protein</fullName>
    </recommendedName>
</protein>
<evidence type="ECO:0008006" key="4">
    <source>
        <dbReference type="Google" id="ProtNLM"/>
    </source>
</evidence>
<dbReference type="AlphaFoldDB" id="A0A255YXI8"/>
<feature type="region of interest" description="Disordered" evidence="1">
    <location>
        <begin position="817"/>
        <end position="836"/>
    </location>
</feature>
<name>A0A255YXI8_9SPHN</name>
<feature type="compositionally biased region" description="Basic and acidic residues" evidence="1">
    <location>
        <begin position="995"/>
        <end position="1015"/>
    </location>
</feature>
<evidence type="ECO:0000313" key="2">
    <source>
        <dbReference type="EMBL" id="OYQ33936.1"/>
    </source>
</evidence>
<gene>
    <name evidence="2" type="ORF">CHU93_02765</name>
</gene>